<dbReference type="OMA" id="CHAKPIY"/>
<sequence>MQLKNIYTSLSLLLSIIICNLSQCSAKPAYYDLDNYENAYEYNPRSDDSDNSYAVAYGKPLTRNNLNKLNTGYYYVDNGYIAPVSGASGSNRRRVGEEGSDQPSADTYRFTPLVRFRKTHTKRNKLFVPNLFG</sequence>
<dbReference type="KEGG" id="dvi:6626344"/>
<feature type="chain" id="PRO_5002812699" evidence="2">
    <location>
        <begin position="27"/>
        <end position="133"/>
    </location>
</feature>
<dbReference type="InParanoid" id="B4LJH0"/>
<dbReference type="STRING" id="7244.B4LJH0"/>
<evidence type="ECO:0000256" key="1">
    <source>
        <dbReference type="SAM" id="MobiDB-lite"/>
    </source>
</evidence>
<keyword evidence="4" id="KW-1185">Reference proteome</keyword>
<dbReference type="PhylomeDB" id="B4LJH0"/>
<keyword evidence="2" id="KW-0732">Signal</keyword>
<feature type="region of interest" description="Disordered" evidence="1">
    <location>
        <begin position="85"/>
        <end position="104"/>
    </location>
</feature>
<accession>B4LJH0</accession>
<evidence type="ECO:0000256" key="2">
    <source>
        <dbReference type="SAM" id="SignalP"/>
    </source>
</evidence>
<dbReference type="EMBL" id="CH940648">
    <property type="protein sequence ID" value="EDW61538.1"/>
    <property type="molecule type" value="Genomic_DNA"/>
</dbReference>
<dbReference type="eggNOG" id="ENOG502T9GX">
    <property type="taxonomic scope" value="Eukaryota"/>
</dbReference>
<evidence type="ECO:0000313" key="4">
    <source>
        <dbReference type="Proteomes" id="UP000008792"/>
    </source>
</evidence>
<dbReference type="Proteomes" id="UP000008792">
    <property type="component" value="Unassembled WGS sequence"/>
</dbReference>
<protein>
    <submittedName>
        <fullName evidence="3">Uncharacterized protein</fullName>
    </submittedName>
</protein>
<proteinExistence type="predicted"/>
<dbReference type="AlphaFoldDB" id="B4LJH0"/>
<reference evidence="3 4" key="1">
    <citation type="journal article" date="2007" name="Nature">
        <title>Evolution of genes and genomes on the Drosophila phylogeny.</title>
        <authorList>
            <consortium name="Drosophila 12 Genomes Consortium"/>
            <person name="Clark A.G."/>
            <person name="Eisen M.B."/>
            <person name="Smith D.R."/>
            <person name="Bergman C.M."/>
            <person name="Oliver B."/>
            <person name="Markow T.A."/>
            <person name="Kaufman T.C."/>
            <person name="Kellis M."/>
            <person name="Gelbart W."/>
            <person name="Iyer V.N."/>
            <person name="Pollard D.A."/>
            <person name="Sackton T.B."/>
            <person name="Larracuente A.M."/>
            <person name="Singh N.D."/>
            <person name="Abad J.P."/>
            <person name="Abt D.N."/>
            <person name="Adryan B."/>
            <person name="Aguade M."/>
            <person name="Akashi H."/>
            <person name="Anderson W.W."/>
            <person name="Aquadro C.F."/>
            <person name="Ardell D.H."/>
            <person name="Arguello R."/>
            <person name="Artieri C.G."/>
            <person name="Barbash D.A."/>
            <person name="Barker D."/>
            <person name="Barsanti P."/>
            <person name="Batterham P."/>
            <person name="Batzoglou S."/>
            <person name="Begun D."/>
            <person name="Bhutkar A."/>
            <person name="Blanco E."/>
            <person name="Bosak S.A."/>
            <person name="Bradley R.K."/>
            <person name="Brand A.D."/>
            <person name="Brent M.R."/>
            <person name="Brooks A.N."/>
            <person name="Brown R.H."/>
            <person name="Butlin R.K."/>
            <person name="Caggese C."/>
            <person name="Calvi B.R."/>
            <person name="Bernardo de Carvalho A."/>
            <person name="Caspi A."/>
            <person name="Castrezana S."/>
            <person name="Celniker S.E."/>
            <person name="Chang J.L."/>
            <person name="Chapple C."/>
            <person name="Chatterji S."/>
            <person name="Chinwalla A."/>
            <person name="Civetta A."/>
            <person name="Clifton S.W."/>
            <person name="Comeron J.M."/>
            <person name="Costello J.C."/>
            <person name="Coyne J.A."/>
            <person name="Daub J."/>
            <person name="David R.G."/>
            <person name="Delcher A.L."/>
            <person name="Delehaunty K."/>
            <person name="Do C.B."/>
            <person name="Ebling H."/>
            <person name="Edwards K."/>
            <person name="Eickbush T."/>
            <person name="Evans J.D."/>
            <person name="Filipski A."/>
            <person name="Findeiss S."/>
            <person name="Freyhult E."/>
            <person name="Fulton L."/>
            <person name="Fulton R."/>
            <person name="Garcia A.C."/>
            <person name="Gardiner A."/>
            <person name="Garfield D.A."/>
            <person name="Garvin B.E."/>
            <person name="Gibson G."/>
            <person name="Gilbert D."/>
            <person name="Gnerre S."/>
            <person name="Godfrey J."/>
            <person name="Good R."/>
            <person name="Gotea V."/>
            <person name="Gravely B."/>
            <person name="Greenberg A.J."/>
            <person name="Griffiths-Jones S."/>
            <person name="Gross S."/>
            <person name="Guigo R."/>
            <person name="Gustafson E.A."/>
            <person name="Haerty W."/>
            <person name="Hahn M.W."/>
            <person name="Halligan D.L."/>
            <person name="Halpern A.L."/>
            <person name="Halter G.M."/>
            <person name="Han M.V."/>
            <person name="Heger A."/>
            <person name="Hillier L."/>
            <person name="Hinrichs A.S."/>
            <person name="Holmes I."/>
            <person name="Hoskins R.A."/>
            <person name="Hubisz M.J."/>
            <person name="Hultmark D."/>
            <person name="Huntley M.A."/>
            <person name="Jaffe D.B."/>
            <person name="Jagadeeshan S."/>
            <person name="Jeck W.R."/>
            <person name="Johnson J."/>
            <person name="Jones C.D."/>
            <person name="Jordan W.C."/>
            <person name="Karpen G.H."/>
            <person name="Kataoka E."/>
            <person name="Keightley P.D."/>
            <person name="Kheradpour P."/>
            <person name="Kirkness E.F."/>
            <person name="Koerich L.B."/>
            <person name="Kristiansen K."/>
            <person name="Kudrna D."/>
            <person name="Kulathinal R.J."/>
            <person name="Kumar S."/>
            <person name="Kwok R."/>
            <person name="Lander E."/>
            <person name="Langley C.H."/>
            <person name="Lapoint R."/>
            <person name="Lazzaro B.P."/>
            <person name="Lee S.J."/>
            <person name="Levesque L."/>
            <person name="Li R."/>
            <person name="Lin C.F."/>
            <person name="Lin M.F."/>
            <person name="Lindblad-Toh K."/>
            <person name="Llopart A."/>
            <person name="Long M."/>
            <person name="Low L."/>
            <person name="Lozovsky E."/>
            <person name="Lu J."/>
            <person name="Luo M."/>
            <person name="Machado C.A."/>
            <person name="Makalowski W."/>
            <person name="Marzo M."/>
            <person name="Matsuda M."/>
            <person name="Matzkin L."/>
            <person name="McAllister B."/>
            <person name="McBride C.S."/>
            <person name="McKernan B."/>
            <person name="McKernan K."/>
            <person name="Mendez-Lago M."/>
            <person name="Minx P."/>
            <person name="Mollenhauer M.U."/>
            <person name="Montooth K."/>
            <person name="Mount S.M."/>
            <person name="Mu X."/>
            <person name="Myers E."/>
            <person name="Negre B."/>
            <person name="Newfeld S."/>
            <person name="Nielsen R."/>
            <person name="Noor M.A."/>
            <person name="O'Grady P."/>
            <person name="Pachter L."/>
            <person name="Papaceit M."/>
            <person name="Parisi M.J."/>
            <person name="Parisi M."/>
            <person name="Parts L."/>
            <person name="Pedersen J.S."/>
            <person name="Pesole G."/>
            <person name="Phillippy A.M."/>
            <person name="Ponting C.P."/>
            <person name="Pop M."/>
            <person name="Porcelli D."/>
            <person name="Powell J.R."/>
            <person name="Prohaska S."/>
            <person name="Pruitt K."/>
            <person name="Puig M."/>
            <person name="Quesneville H."/>
            <person name="Ram K.R."/>
            <person name="Rand D."/>
            <person name="Rasmussen M.D."/>
            <person name="Reed L.K."/>
            <person name="Reenan R."/>
            <person name="Reily A."/>
            <person name="Remington K.A."/>
            <person name="Rieger T.T."/>
            <person name="Ritchie M.G."/>
            <person name="Robin C."/>
            <person name="Rogers Y.H."/>
            <person name="Rohde C."/>
            <person name="Rozas J."/>
            <person name="Rubenfield M.J."/>
            <person name="Ruiz A."/>
            <person name="Russo S."/>
            <person name="Salzberg S.L."/>
            <person name="Sanchez-Gracia A."/>
            <person name="Saranga D.J."/>
            <person name="Sato H."/>
            <person name="Schaeffer S.W."/>
            <person name="Schatz M.C."/>
            <person name="Schlenke T."/>
            <person name="Schwartz R."/>
            <person name="Segarra C."/>
            <person name="Singh R.S."/>
            <person name="Sirot L."/>
            <person name="Sirota M."/>
            <person name="Sisneros N.B."/>
            <person name="Smith C.D."/>
            <person name="Smith T.F."/>
            <person name="Spieth J."/>
            <person name="Stage D.E."/>
            <person name="Stark A."/>
            <person name="Stephan W."/>
            <person name="Strausberg R.L."/>
            <person name="Strempel S."/>
            <person name="Sturgill D."/>
            <person name="Sutton G."/>
            <person name="Sutton G.G."/>
            <person name="Tao W."/>
            <person name="Teichmann S."/>
            <person name="Tobari Y.N."/>
            <person name="Tomimura Y."/>
            <person name="Tsolas J.M."/>
            <person name="Valente V.L."/>
            <person name="Venter E."/>
            <person name="Venter J.C."/>
            <person name="Vicario S."/>
            <person name="Vieira F.G."/>
            <person name="Vilella A.J."/>
            <person name="Villasante A."/>
            <person name="Walenz B."/>
            <person name="Wang J."/>
            <person name="Wasserman M."/>
            <person name="Watts T."/>
            <person name="Wilson D."/>
            <person name="Wilson R.K."/>
            <person name="Wing R.A."/>
            <person name="Wolfner M.F."/>
            <person name="Wong A."/>
            <person name="Wong G.K."/>
            <person name="Wu C.I."/>
            <person name="Wu G."/>
            <person name="Yamamoto D."/>
            <person name="Yang H.P."/>
            <person name="Yang S.P."/>
            <person name="Yorke J.A."/>
            <person name="Yoshida K."/>
            <person name="Zdobnov E."/>
            <person name="Zhang P."/>
            <person name="Zhang Y."/>
            <person name="Zimin A.V."/>
            <person name="Baldwin J."/>
            <person name="Abdouelleil A."/>
            <person name="Abdulkadir J."/>
            <person name="Abebe A."/>
            <person name="Abera B."/>
            <person name="Abreu J."/>
            <person name="Acer S.C."/>
            <person name="Aftuck L."/>
            <person name="Alexander A."/>
            <person name="An P."/>
            <person name="Anderson E."/>
            <person name="Anderson S."/>
            <person name="Arachi H."/>
            <person name="Azer M."/>
            <person name="Bachantsang P."/>
            <person name="Barry A."/>
            <person name="Bayul T."/>
            <person name="Berlin A."/>
            <person name="Bessette D."/>
            <person name="Bloom T."/>
            <person name="Blye J."/>
            <person name="Boguslavskiy L."/>
            <person name="Bonnet C."/>
            <person name="Boukhgalter B."/>
            <person name="Bourzgui I."/>
            <person name="Brown A."/>
            <person name="Cahill P."/>
            <person name="Channer S."/>
            <person name="Cheshatsang Y."/>
            <person name="Chuda L."/>
            <person name="Citroen M."/>
            <person name="Collymore A."/>
            <person name="Cooke P."/>
            <person name="Costello M."/>
            <person name="D'Aco K."/>
            <person name="Daza R."/>
            <person name="De Haan G."/>
            <person name="DeGray S."/>
            <person name="DeMaso C."/>
            <person name="Dhargay N."/>
            <person name="Dooley K."/>
            <person name="Dooley E."/>
            <person name="Doricent M."/>
            <person name="Dorje P."/>
            <person name="Dorjee K."/>
            <person name="Dupes A."/>
            <person name="Elong R."/>
            <person name="Falk J."/>
            <person name="Farina A."/>
            <person name="Faro S."/>
            <person name="Ferguson D."/>
            <person name="Fisher S."/>
            <person name="Foley C.D."/>
            <person name="Franke A."/>
            <person name="Friedrich D."/>
            <person name="Gadbois L."/>
            <person name="Gearin G."/>
            <person name="Gearin C.R."/>
            <person name="Giannoukos G."/>
            <person name="Goode T."/>
            <person name="Graham J."/>
            <person name="Grandbois E."/>
            <person name="Grewal S."/>
            <person name="Gyaltsen K."/>
            <person name="Hafez N."/>
            <person name="Hagos B."/>
            <person name="Hall J."/>
            <person name="Henson C."/>
            <person name="Hollinger A."/>
            <person name="Honan T."/>
            <person name="Huard M.D."/>
            <person name="Hughes L."/>
            <person name="Hurhula B."/>
            <person name="Husby M.E."/>
            <person name="Kamat A."/>
            <person name="Kanga B."/>
            <person name="Kashin S."/>
            <person name="Khazanovich D."/>
            <person name="Kisner P."/>
            <person name="Lance K."/>
            <person name="Lara M."/>
            <person name="Lee W."/>
            <person name="Lennon N."/>
            <person name="Letendre F."/>
            <person name="LeVine R."/>
            <person name="Lipovsky A."/>
            <person name="Liu X."/>
            <person name="Liu J."/>
            <person name="Liu S."/>
            <person name="Lokyitsang T."/>
            <person name="Lokyitsang Y."/>
            <person name="Lubonja R."/>
            <person name="Lui A."/>
            <person name="MacDonald P."/>
            <person name="Magnisalis V."/>
            <person name="Maru K."/>
            <person name="Matthews C."/>
            <person name="McCusker W."/>
            <person name="McDonough S."/>
            <person name="Mehta T."/>
            <person name="Meldrim J."/>
            <person name="Meneus L."/>
            <person name="Mihai O."/>
            <person name="Mihalev A."/>
            <person name="Mihova T."/>
            <person name="Mittelman R."/>
            <person name="Mlenga V."/>
            <person name="Montmayeur A."/>
            <person name="Mulrain L."/>
            <person name="Navidi A."/>
            <person name="Naylor J."/>
            <person name="Negash T."/>
            <person name="Nguyen T."/>
            <person name="Nguyen N."/>
            <person name="Nicol R."/>
            <person name="Norbu C."/>
            <person name="Norbu N."/>
            <person name="Novod N."/>
            <person name="O'Neill B."/>
            <person name="Osman S."/>
            <person name="Markiewicz E."/>
            <person name="Oyono O.L."/>
            <person name="Patti C."/>
            <person name="Phunkhang P."/>
            <person name="Pierre F."/>
            <person name="Priest M."/>
            <person name="Raghuraman S."/>
            <person name="Rege F."/>
            <person name="Reyes R."/>
            <person name="Rise C."/>
            <person name="Rogov P."/>
            <person name="Ross K."/>
            <person name="Ryan E."/>
            <person name="Settipalli S."/>
            <person name="Shea T."/>
            <person name="Sherpa N."/>
            <person name="Shi L."/>
            <person name="Shih D."/>
            <person name="Sparrow T."/>
            <person name="Spaulding J."/>
            <person name="Stalker J."/>
            <person name="Stange-Thomann N."/>
            <person name="Stavropoulos S."/>
            <person name="Stone C."/>
            <person name="Strader C."/>
            <person name="Tesfaye S."/>
            <person name="Thomson T."/>
            <person name="Thoulutsang Y."/>
            <person name="Thoulutsang D."/>
            <person name="Topham K."/>
            <person name="Topping I."/>
            <person name="Tsamla T."/>
            <person name="Vassiliev H."/>
            <person name="Vo A."/>
            <person name="Wangchuk T."/>
            <person name="Wangdi T."/>
            <person name="Weiand M."/>
            <person name="Wilkinson J."/>
            <person name="Wilson A."/>
            <person name="Yadav S."/>
            <person name="Young G."/>
            <person name="Yu Q."/>
            <person name="Zembek L."/>
            <person name="Zhong D."/>
            <person name="Zimmer A."/>
            <person name="Zwirko Z."/>
            <person name="Jaffe D.B."/>
            <person name="Alvarez P."/>
            <person name="Brockman W."/>
            <person name="Butler J."/>
            <person name="Chin C."/>
            <person name="Gnerre S."/>
            <person name="Grabherr M."/>
            <person name="Kleber M."/>
            <person name="Mauceli E."/>
            <person name="MacCallum I."/>
        </authorList>
    </citation>
    <scope>NUCLEOTIDE SEQUENCE [LARGE SCALE GENOMIC DNA]</scope>
    <source>
        <strain evidence="4">Tucson 15010-1051.87</strain>
    </source>
</reference>
<name>B4LJH0_DROVI</name>
<organism evidence="3 4">
    <name type="scientific">Drosophila virilis</name>
    <name type="common">Fruit fly</name>
    <dbReference type="NCBI Taxonomy" id="7244"/>
    <lineage>
        <taxon>Eukaryota</taxon>
        <taxon>Metazoa</taxon>
        <taxon>Ecdysozoa</taxon>
        <taxon>Arthropoda</taxon>
        <taxon>Hexapoda</taxon>
        <taxon>Insecta</taxon>
        <taxon>Pterygota</taxon>
        <taxon>Neoptera</taxon>
        <taxon>Endopterygota</taxon>
        <taxon>Diptera</taxon>
        <taxon>Brachycera</taxon>
        <taxon>Muscomorpha</taxon>
        <taxon>Ephydroidea</taxon>
        <taxon>Drosophilidae</taxon>
        <taxon>Drosophila</taxon>
    </lineage>
</organism>
<dbReference type="OrthoDB" id="7882602at2759"/>
<gene>
    <name evidence="3" type="primary">Dvir\GJ20262</name>
    <name evidence="3" type="ORF">Dvir_GJ20262</name>
</gene>
<dbReference type="HOGENOM" id="CLU_1940289_0_0_1"/>
<feature type="signal peptide" evidence="2">
    <location>
        <begin position="1"/>
        <end position="26"/>
    </location>
</feature>
<evidence type="ECO:0000313" key="3">
    <source>
        <dbReference type="EMBL" id="EDW61538.1"/>
    </source>
</evidence>